<protein>
    <recommendedName>
        <fullName evidence="3">GIY-YIG catalytic domain-containing protein</fullName>
    </recommendedName>
</protein>
<comment type="caution">
    <text evidence="1">The sequence shown here is derived from an EMBL/GenBank/DDBJ whole genome shotgun (WGS) entry which is preliminary data.</text>
</comment>
<dbReference type="EMBL" id="VNHS01000008">
    <property type="protein sequence ID" value="TYP72359.1"/>
    <property type="molecule type" value="Genomic_DNA"/>
</dbReference>
<evidence type="ECO:0008006" key="3">
    <source>
        <dbReference type="Google" id="ProtNLM"/>
    </source>
</evidence>
<organism evidence="1 2">
    <name type="scientific">Paenibacillus methanolicus</name>
    <dbReference type="NCBI Taxonomy" id="582686"/>
    <lineage>
        <taxon>Bacteria</taxon>
        <taxon>Bacillati</taxon>
        <taxon>Bacillota</taxon>
        <taxon>Bacilli</taxon>
        <taxon>Bacillales</taxon>
        <taxon>Paenibacillaceae</taxon>
        <taxon>Paenibacillus</taxon>
    </lineage>
</organism>
<accession>A0A5S5BZI7</accession>
<dbReference type="SUPFAM" id="SSF82771">
    <property type="entry name" value="GIY-YIG endonuclease"/>
    <property type="match status" value="1"/>
</dbReference>
<dbReference type="AlphaFoldDB" id="A0A5S5BZI7"/>
<dbReference type="CDD" id="cd10451">
    <property type="entry name" value="GIY-YIG_LuxR_like"/>
    <property type="match status" value="1"/>
</dbReference>
<evidence type="ECO:0000313" key="2">
    <source>
        <dbReference type="Proteomes" id="UP000323257"/>
    </source>
</evidence>
<gene>
    <name evidence="1" type="ORF">BCM02_10813</name>
</gene>
<name>A0A5S5BZI7_9BACL</name>
<dbReference type="InterPro" id="IPR035901">
    <property type="entry name" value="GIY-YIG_endonuc_sf"/>
</dbReference>
<dbReference type="RefSeq" id="WP_148930994.1">
    <property type="nucleotide sequence ID" value="NZ_VNHS01000008.1"/>
</dbReference>
<proteinExistence type="predicted"/>
<dbReference type="Proteomes" id="UP000323257">
    <property type="component" value="Unassembled WGS sequence"/>
</dbReference>
<sequence length="138" mass="16360">MNKKEQRKQLVQSYQEKERRMGVFSITNKANGRRLIGASANLDGAWNRELFGLETGLHANKLLQADWNEYGPEAFEFEVLERIETKDKLMFDYKDVFQAESSDQATRTIREYRKEAAKREKIWIEKMNSYIPEGYNER</sequence>
<dbReference type="OrthoDB" id="9134286at2"/>
<evidence type="ECO:0000313" key="1">
    <source>
        <dbReference type="EMBL" id="TYP72359.1"/>
    </source>
</evidence>
<dbReference type="Gene3D" id="3.40.1440.10">
    <property type="entry name" value="GIY-YIG endonuclease"/>
    <property type="match status" value="1"/>
</dbReference>
<keyword evidence="2" id="KW-1185">Reference proteome</keyword>
<reference evidence="1 2" key="1">
    <citation type="submission" date="2019-07" db="EMBL/GenBank/DDBJ databases">
        <title>Genomic Encyclopedia of Type Strains, Phase III (KMG-III): the genomes of soil and plant-associated and newly described type strains.</title>
        <authorList>
            <person name="Whitman W."/>
        </authorList>
    </citation>
    <scope>NUCLEOTIDE SEQUENCE [LARGE SCALE GENOMIC DNA]</scope>
    <source>
        <strain evidence="1 2">BL24</strain>
    </source>
</reference>